<feature type="non-terminal residue" evidence="2">
    <location>
        <position position="248"/>
    </location>
</feature>
<comment type="caution">
    <text evidence="2">The sequence shown here is derived from an EMBL/GenBank/DDBJ whole genome shotgun (WGS) entry which is preliminary data.</text>
</comment>
<protein>
    <submittedName>
        <fullName evidence="2">Uncharacterized protein</fullName>
    </submittedName>
</protein>
<dbReference type="AlphaFoldDB" id="X6MYF5"/>
<dbReference type="EMBL" id="ASPP01014088">
    <property type="protein sequence ID" value="ETO19060.1"/>
    <property type="molecule type" value="Genomic_DNA"/>
</dbReference>
<dbReference type="Proteomes" id="UP000023152">
    <property type="component" value="Unassembled WGS sequence"/>
</dbReference>
<evidence type="ECO:0000313" key="2">
    <source>
        <dbReference type="EMBL" id="ETO19060.1"/>
    </source>
</evidence>
<feature type="chain" id="PRO_5005718611" evidence="1">
    <location>
        <begin position="20"/>
        <end position="248"/>
    </location>
</feature>
<feature type="signal peptide" evidence="1">
    <location>
        <begin position="1"/>
        <end position="19"/>
    </location>
</feature>
<accession>X6MYF5</accession>
<organism evidence="2 3">
    <name type="scientific">Reticulomyxa filosa</name>
    <dbReference type="NCBI Taxonomy" id="46433"/>
    <lineage>
        <taxon>Eukaryota</taxon>
        <taxon>Sar</taxon>
        <taxon>Rhizaria</taxon>
        <taxon>Retaria</taxon>
        <taxon>Foraminifera</taxon>
        <taxon>Monothalamids</taxon>
        <taxon>Reticulomyxidae</taxon>
        <taxon>Reticulomyxa</taxon>
    </lineage>
</organism>
<keyword evidence="3" id="KW-1185">Reference proteome</keyword>
<evidence type="ECO:0000256" key="1">
    <source>
        <dbReference type="SAM" id="SignalP"/>
    </source>
</evidence>
<evidence type="ECO:0000313" key="3">
    <source>
        <dbReference type="Proteomes" id="UP000023152"/>
    </source>
</evidence>
<proteinExistence type="predicted"/>
<reference evidence="2 3" key="1">
    <citation type="journal article" date="2013" name="Curr. Biol.">
        <title>The Genome of the Foraminiferan Reticulomyxa filosa.</title>
        <authorList>
            <person name="Glockner G."/>
            <person name="Hulsmann N."/>
            <person name="Schleicher M."/>
            <person name="Noegel A.A."/>
            <person name="Eichinger L."/>
            <person name="Gallinger C."/>
            <person name="Pawlowski J."/>
            <person name="Sierra R."/>
            <person name="Euteneuer U."/>
            <person name="Pillet L."/>
            <person name="Moustafa A."/>
            <person name="Platzer M."/>
            <person name="Groth M."/>
            <person name="Szafranski K."/>
            <person name="Schliwa M."/>
        </authorList>
    </citation>
    <scope>NUCLEOTIDE SEQUENCE [LARGE SCALE GENOMIC DNA]</scope>
</reference>
<gene>
    <name evidence="2" type="ORF">RFI_18178</name>
</gene>
<sequence length="248" mass="28096">MSKLIFFVINWAILALGSSNSITYPDEIWIEATDLEPETVLYNNNDSTFYVSSFSEGTIYKVIPKNGDINDNPWTVDSIYSSNDLTSSTGFRIFNKTKLYICSNSLLAVGAWTSGNADDISTYNGKQGQVIIVDLTDPSQTRTITLPDLSNCKKKKKKKKKKGEHRQMTRRVAELEQKTSERTKTMYDERQRRIKANQEKNEIHEKLLKVQKMVNARLKILGIDLSTSDNMAEALDAALQAIQKLTVQ</sequence>
<keyword evidence="1" id="KW-0732">Signal</keyword>
<name>X6MYF5_RETFI</name>